<dbReference type="GO" id="GO:0050152">
    <property type="term" value="F:omega-amidase activity"/>
    <property type="evidence" value="ECO:0007669"/>
    <property type="project" value="UniProtKB-EC"/>
</dbReference>
<dbReference type="EMBL" id="BMAT01001503">
    <property type="protein sequence ID" value="GFR87252.1"/>
    <property type="molecule type" value="Genomic_DNA"/>
</dbReference>
<evidence type="ECO:0000256" key="4">
    <source>
        <dbReference type="ARBA" id="ARBA00048745"/>
    </source>
</evidence>
<sequence>MSKFKLAMVQMAVGMSKPDNVARAVKFITEASSAGANIVTLPECFNSPYGTKFFPEYAEPIPGPSTQALSEAAKNNAVYVVGGSIPEKDGDKIYNTCAIYNPSGEMIAKHRKLLLVFFALISFEQALSSGWIELRYSFKKTFVRRPEQIRHKSEF</sequence>
<evidence type="ECO:0000256" key="2">
    <source>
        <dbReference type="ARBA" id="ARBA00039118"/>
    </source>
</evidence>
<evidence type="ECO:0000256" key="1">
    <source>
        <dbReference type="ARBA" id="ARBA00036637"/>
    </source>
</evidence>
<dbReference type="AlphaFoldDB" id="A0AAV4GNB6"/>
<keyword evidence="7" id="KW-1185">Reference proteome</keyword>
<dbReference type="InterPro" id="IPR036526">
    <property type="entry name" value="C-N_Hydrolase_sf"/>
</dbReference>
<gene>
    <name evidence="6" type="ORF">ElyMa_000742100</name>
</gene>
<evidence type="ECO:0000313" key="7">
    <source>
        <dbReference type="Proteomes" id="UP000762676"/>
    </source>
</evidence>
<name>A0AAV4GNB6_9GAST</name>
<dbReference type="PANTHER" id="PTHR23088">
    <property type="entry name" value="NITRILASE-RELATED"/>
    <property type="match status" value="1"/>
</dbReference>
<accession>A0AAV4GNB6</accession>
<dbReference type="EC" id="3.5.1.3" evidence="2"/>
<dbReference type="PROSITE" id="PS50263">
    <property type="entry name" value="CN_HYDROLASE"/>
    <property type="match status" value="1"/>
</dbReference>
<dbReference type="PANTHER" id="PTHR23088:SF30">
    <property type="entry name" value="OMEGA-AMIDASE NIT2"/>
    <property type="match status" value="1"/>
</dbReference>
<evidence type="ECO:0000313" key="6">
    <source>
        <dbReference type="EMBL" id="GFR87252.1"/>
    </source>
</evidence>
<reference evidence="6 7" key="1">
    <citation type="journal article" date="2021" name="Elife">
        <title>Chloroplast acquisition without the gene transfer in kleptoplastic sea slugs, Plakobranchus ocellatus.</title>
        <authorList>
            <person name="Maeda T."/>
            <person name="Takahashi S."/>
            <person name="Yoshida T."/>
            <person name="Shimamura S."/>
            <person name="Takaki Y."/>
            <person name="Nagai Y."/>
            <person name="Toyoda A."/>
            <person name="Suzuki Y."/>
            <person name="Arimoto A."/>
            <person name="Ishii H."/>
            <person name="Satoh N."/>
            <person name="Nishiyama T."/>
            <person name="Hasebe M."/>
            <person name="Maruyama T."/>
            <person name="Minagawa J."/>
            <person name="Obokata J."/>
            <person name="Shigenobu S."/>
        </authorList>
    </citation>
    <scope>NUCLEOTIDE SEQUENCE [LARGE SCALE GENOMIC DNA]</scope>
</reference>
<comment type="catalytic activity">
    <reaction evidence="4">
        <text>2-oxosuccinamate + H2O = oxaloacetate + NH4(+)</text>
        <dbReference type="Rhea" id="RHEA:59412"/>
        <dbReference type="ChEBI" id="CHEBI:15377"/>
        <dbReference type="ChEBI" id="CHEBI:16452"/>
        <dbReference type="ChEBI" id="CHEBI:28938"/>
        <dbReference type="ChEBI" id="CHEBI:57735"/>
        <dbReference type="EC" id="3.5.1.3"/>
    </reaction>
    <physiologicalReaction direction="left-to-right" evidence="4">
        <dbReference type="Rhea" id="RHEA:59413"/>
    </physiologicalReaction>
</comment>
<dbReference type="InterPro" id="IPR003010">
    <property type="entry name" value="C-N_Hydrolase"/>
</dbReference>
<dbReference type="GO" id="GO:0005739">
    <property type="term" value="C:mitochondrion"/>
    <property type="evidence" value="ECO:0007669"/>
    <property type="project" value="TreeGrafter"/>
</dbReference>
<organism evidence="6 7">
    <name type="scientific">Elysia marginata</name>
    <dbReference type="NCBI Taxonomy" id="1093978"/>
    <lineage>
        <taxon>Eukaryota</taxon>
        <taxon>Metazoa</taxon>
        <taxon>Spiralia</taxon>
        <taxon>Lophotrochozoa</taxon>
        <taxon>Mollusca</taxon>
        <taxon>Gastropoda</taxon>
        <taxon>Heterobranchia</taxon>
        <taxon>Euthyneura</taxon>
        <taxon>Panpulmonata</taxon>
        <taxon>Sacoglossa</taxon>
        <taxon>Placobranchoidea</taxon>
        <taxon>Plakobranchidae</taxon>
        <taxon>Elysia</taxon>
    </lineage>
</organism>
<dbReference type="GO" id="GO:0006541">
    <property type="term" value="P:glutamine metabolic process"/>
    <property type="evidence" value="ECO:0007669"/>
    <property type="project" value="TreeGrafter"/>
</dbReference>
<proteinExistence type="predicted"/>
<dbReference type="GO" id="GO:0006107">
    <property type="term" value="P:oxaloacetate metabolic process"/>
    <property type="evidence" value="ECO:0007669"/>
    <property type="project" value="TreeGrafter"/>
</dbReference>
<comment type="catalytic activity">
    <reaction evidence="1">
        <text>2-oxoglutaramate + H2O = 2-oxoglutarate + NH4(+)</text>
        <dbReference type="Rhea" id="RHEA:32963"/>
        <dbReference type="ChEBI" id="CHEBI:15377"/>
        <dbReference type="ChEBI" id="CHEBI:16769"/>
        <dbReference type="ChEBI" id="CHEBI:16810"/>
        <dbReference type="ChEBI" id="CHEBI:28938"/>
        <dbReference type="EC" id="3.5.1.3"/>
    </reaction>
    <physiologicalReaction direction="left-to-right" evidence="1">
        <dbReference type="Rhea" id="RHEA:32964"/>
    </physiologicalReaction>
</comment>
<evidence type="ECO:0000256" key="3">
    <source>
        <dbReference type="ARBA" id="ARBA00041576"/>
    </source>
</evidence>
<dbReference type="SUPFAM" id="SSF56317">
    <property type="entry name" value="Carbon-nitrogen hydrolase"/>
    <property type="match status" value="1"/>
</dbReference>
<dbReference type="Gene3D" id="3.60.110.10">
    <property type="entry name" value="Carbon-nitrogen hydrolase"/>
    <property type="match status" value="1"/>
</dbReference>
<feature type="domain" description="CN hydrolase" evidence="5">
    <location>
        <begin position="4"/>
        <end position="155"/>
    </location>
</feature>
<dbReference type="GO" id="GO:0006528">
    <property type="term" value="P:asparagine metabolic process"/>
    <property type="evidence" value="ECO:0007669"/>
    <property type="project" value="TreeGrafter"/>
</dbReference>
<evidence type="ECO:0000259" key="5">
    <source>
        <dbReference type="PROSITE" id="PS50263"/>
    </source>
</evidence>
<dbReference type="Proteomes" id="UP000762676">
    <property type="component" value="Unassembled WGS sequence"/>
</dbReference>
<dbReference type="Pfam" id="PF00795">
    <property type="entry name" value="CN_hydrolase"/>
    <property type="match status" value="1"/>
</dbReference>
<protein>
    <recommendedName>
        <fullName evidence="2">omega-amidase</fullName>
        <ecNumber evidence="2">3.5.1.3</ecNumber>
    </recommendedName>
    <alternativeName>
        <fullName evidence="3">Nitrilase homolog 2</fullName>
    </alternativeName>
</protein>
<comment type="caution">
    <text evidence="6">The sequence shown here is derived from an EMBL/GenBank/DDBJ whole genome shotgun (WGS) entry which is preliminary data.</text>
</comment>